<sequence>MDILFGVSDMEELFAPRTTFRKRPFSTSSNLNQNTETTMSSERPLWMRNRKLGNLIIPPLFPSENDDNQIYRQSPPQKQIYQQPRPEETIYQQPTNKQEPVIIESPGLYYDGNNFMRFLTRFERAAKACKAIDYDKALQIGQFMKTEELLTQLEAMDGYDTYDWAMLRKEMIESWGEFDDITSYTTTNLVNLVEEFFREDEILSYQEFQTYLQNFSEILNELIRNKDLKKRRDGSLLFISAFPQRIQNNIRKTLIKNGQLPTGLDGISLPPLWKHVTEVAEMQIRLENDHLQRILTRKAPNYHPKAEQSIEDLVKEVASLKKQIMELRPPVIYNHPPPIAPLEPVVDCTEPEIAFFEPATNFTGPETSYEEPKMDITETTLKEATTTVLPELLTEWKAASVNVMDTAMELLHTVIDIPEMEVDDLDIVQSTKTSKVLDQPVQPVVETLDQSTRFNNYVQFLLTENLTEDLEFPKAPEILWIQNINKNKPKLFNKQLFKPYLDSYQLFQDYNNTSQNLESEKNQNNSVLLATSNFKTMGSVSLSQILTLPLLNSPILEETFVIPPKPAGNDWARAINSTD</sequence>
<reference evidence="1 2" key="1">
    <citation type="submission" date="2019-05" db="EMBL/GenBank/DDBJ databases">
        <title>Emergence of the Ug99 lineage of the wheat stem rust pathogen through somatic hybridization.</title>
        <authorList>
            <person name="Li F."/>
            <person name="Upadhyaya N.M."/>
            <person name="Sperschneider J."/>
            <person name="Matny O."/>
            <person name="Nguyen-Phuc H."/>
            <person name="Mago R."/>
            <person name="Raley C."/>
            <person name="Miller M.E."/>
            <person name="Silverstein K.A.T."/>
            <person name="Henningsen E."/>
            <person name="Hirsch C.D."/>
            <person name="Visser B."/>
            <person name="Pretorius Z.A."/>
            <person name="Steffenson B.J."/>
            <person name="Schwessinger B."/>
            <person name="Dodds P.N."/>
            <person name="Figueroa M."/>
        </authorList>
    </citation>
    <scope>NUCLEOTIDE SEQUENCE [LARGE SCALE GENOMIC DNA]</scope>
    <source>
        <strain evidence="1">21-0</strain>
    </source>
</reference>
<gene>
    <name evidence="1" type="ORF">PGT21_014079</name>
</gene>
<protein>
    <submittedName>
        <fullName evidence="1">Uncharacterized protein</fullName>
    </submittedName>
</protein>
<accession>A0A5B0QT51</accession>
<evidence type="ECO:0000313" key="2">
    <source>
        <dbReference type="Proteomes" id="UP000324748"/>
    </source>
</evidence>
<keyword evidence="2" id="KW-1185">Reference proteome</keyword>
<organism evidence="1 2">
    <name type="scientific">Puccinia graminis f. sp. tritici</name>
    <dbReference type="NCBI Taxonomy" id="56615"/>
    <lineage>
        <taxon>Eukaryota</taxon>
        <taxon>Fungi</taxon>
        <taxon>Dikarya</taxon>
        <taxon>Basidiomycota</taxon>
        <taxon>Pucciniomycotina</taxon>
        <taxon>Pucciniomycetes</taxon>
        <taxon>Pucciniales</taxon>
        <taxon>Pucciniaceae</taxon>
        <taxon>Puccinia</taxon>
    </lineage>
</organism>
<dbReference type="PANTHER" id="PTHR33246:SF51">
    <property type="entry name" value="MYB_SANT-LIKE DOMAIN-CONTAINING PROTEIN"/>
    <property type="match status" value="1"/>
</dbReference>
<dbReference type="EMBL" id="VSWC01000003">
    <property type="protein sequence ID" value="KAA1116447.1"/>
    <property type="molecule type" value="Genomic_DNA"/>
</dbReference>
<dbReference type="PANTHER" id="PTHR33246">
    <property type="entry name" value="CCHC-TYPE DOMAIN-CONTAINING PROTEIN"/>
    <property type="match status" value="1"/>
</dbReference>
<name>A0A5B0QT51_PUCGR</name>
<evidence type="ECO:0000313" key="1">
    <source>
        <dbReference type="EMBL" id="KAA1116447.1"/>
    </source>
</evidence>
<dbReference type="Proteomes" id="UP000324748">
    <property type="component" value="Unassembled WGS sequence"/>
</dbReference>
<dbReference type="AlphaFoldDB" id="A0A5B0QT51"/>
<dbReference type="OrthoDB" id="10355652at2759"/>
<comment type="caution">
    <text evidence="1">The sequence shown here is derived from an EMBL/GenBank/DDBJ whole genome shotgun (WGS) entry which is preliminary data.</text>
</comment>
<proteinExistence type="predicted"/>